<evidence type="ECO:0000313" key="5">
    <source>
        <dbReference type="Proteomes" id="UP000502611"/>
    </source>
</evidence>
<dbReference type="AlphaFoldDB" id="A0A6M4G403"/>
<proteinExistence type="predicted"/>
<dbReference type="InterPro" id="IPR000182">
    <property type="entry name" value="GNAT_dom"/>
</dbReference>
<dbReference type="InterPro" id="IPR016181">
    <property type="entry name" value="Acyl_CoA_acyltransferase"/>
</dbReference>
<name>A0A6M4G403_SPHYA</name>
<dbReference type="Pfam" id="PF00583">
    <property type="entry name" value="Acetyltransf_1"/>
    <property type="match status" value="1"/>
</dbReference>
<dbReference type="PANTHER" id="PTHR43877:SF2">
    <property type="entry name" value="AMINOALKYLPHOSPHONATE N-ACETYLTRANSFERASE-RELATED"/>
    <property type="match status" value="1"/>
</dbReference>
<dbReference type="PROSITE" id="PS51186">
    <property type="entry name" value="GNAT"/>
    <property type="match status" value="1"/>
</dbReference>
<dbReference type="Proteomes" id="UP000502611">
    <property type="component" value="Chromosome"/>
</dbReference>
<accession>A0A6M4G403</accession>
<evidence type="ECO:0000259" key="3">
    <source>
        <dbReference type="PROSITE" id="PS51186"/>
    </source>
</evidence>
<dbReference type="PANTHER" id="PTHR43877">
    <property type="entry name" value="AMINOALKYLPHOSPHONATE N-ACETYLTRANSFERASE-RELATED-RELATED"/>
    <property type="match status" value="1"/>
</dbReference>
<keyword evidence="1 4" id="KW-0808">Transferase</keyword>
<dbReference type="CDD" id="cd04301">
    <property type="entry name" value="NAT_SF"/>
    <property type="match status" value="1"/>
</dbReference>
<evidence type="ECO:0000313" key="4">
    <source>
        <dbReference type="EMBL" id="QJR01626.1"/>
    </source>
</evidence>
<feature type="domain" description="N-acetyltransferase" evidence="3">
    <location>
        <begin position="1"/>
        <end position="164"/>
    </location>
</feature>
<evidence type="ECO:0000256" key="1">
    <source>
        <dbReference type="ARBA" id="ARBA00022679"/>
    </source>
</evidence>
<evidence type="ECO:0000256" key="2">
    <source>
        <dbReference type="ARBA" id="ARBA00023315"/>
    </source>
</evidence>
<dbReference type="GO" id="GO:0016747">
    <property type="term" value="F:acyltransferase activity, transferring groups other than amino-acyl groups"/>
    <property type="evidence" value="ECO:0007669"/>
    <property type="project" value="InterPro"/>
</dbReference>
<dbReference type="EMBL" id="CP053021">
    <property type="protein sequence ID" value="QJR01626.1"/>
    <property type="molecule type" value="Genomic_DNA"/>
</dbReference>
<dbReference type="SUPFAM" id="SSF55729">
    <property type="entry name" value="Acyl-CoA N-acyltransferases (Nat)"/>
    <property type="match status" value="1"/>
</dbReference>
<sequence>MDICLAAPADLPLLHRVIERAYRGDEARAGWTFESDLLTGARTDIEELQAILASPTDRLLVAIDDKGMPIGCVQITKREEDVAYLGLLCIDPPLQAAGLGRRMIAAAEDQAARDFGATMIEMTVIDRRPELIAYYQRRGYMLTDEKRPFPIPLDPPLEMVVLAKALAAPVQLS</sequence>
<dbReference type="RefSeq" id="WP_169860374.1">
    <property type="nucleotide sequence ID" value="NZ_CP053021.1"/>
</dbReference>
<dbReference type="InterPro" id="IPR050832">
    <property type="entry name" value="Bact_Acetyltransf"/>
</dbReference>
<reference evidence="4 5" key="1">
    <citation type="submission" date="2020-04" db="EMBL/GenBank/DDBJ databases">
        <title>The Whole Genome Analysis of High salt-tolerant Sphingobium yanoikuyae YC-XJ2 with Aryl organophosphorus flame retardants (aryl-OPFRs)-degrading capacity and characteristics of Related phosphotriesterase.</title>
        <authorList>
            <person name="Li X."/>
        </authorList>
    </citation>
    <scope>NUCLEOTIDE SEQUENCE [LARGE SCALE GENOMIC DNA]</scope>
    <source>
        <strain evidence="4 5">YC-XJ2</strain>
    </source>
</reference>
<gene>
    <name evidence="4" type="ORF">HH800_05100</name>
</gene>
<keyword evidence="2" id="KW-0012">Acyltransferase</keyword>
<organism evidence="4 5">
    <name type="scientific">Sphingobium yanoikuyae</name>
    <name type="common">Sphingomonas yanoikuyae</name>
    <dbReference type="NCBI Taxonomy" id="13690"/>
    <lineage>
        <taxon>Bacteria</taxon>
        <taxon>Pseudomonadati</taxon>
        <taxon>Pseudomonadota</taxon>
        <taxon>Alphaproteobacteria</taxon>
        <taxon>Sphingomonadales</taxon>
        <taxon>Sphingomonadaceae</taxon>
        <taxon>Sphingobium</taxon>
    </lineage>
</organism>
<protein>
    <submittedName>
        <fullName evidence="4">GNAT family N-acetyltransferase</fullName>
    </submittedName>
</protein>
<dbReference type="Gene3D" id="3.40.630.30">
    <property type="match status" value="1"/>
</dbReference>